<evidence type="ECO:0000256" key="7">
    <source>
        <dbReference type="ARBA" id="ARBA00023150"/>
    </source>
</evidence>
<comment type="subcellular location">
    <subcellularLocation>
        <location evidence="8">Cytoplasm</location>
    </subcellularLocation>
</comment>
<dbReference type="RefSeq" id="WP_147554851.1">
    <property type="nucleotide sequence ID" value="NZ_VOWJ01000002.1"/>
</dbReference>
<comment type="catalytic activity">
    <reaction evidence="8">
        <text>Mo-molybdopterin + GTP + H(+) = Mo-molybdopterin guanine dinucleotide + diphosphate</text>
        <dbReference type="Rhea" id="RHEA:34243"/>
        <dbReference type="ChEBI" id="CHEBI:15378"/>
        <dbReference type="ChEBI" id="CHEBI:33019"/>
        <dbReference type="ChEBI" id="CHEBI:37565"/>
        <dbReference type="ChEBI" id="CHEBI:71302"/>
        <dbReference type="ChEBI" id="CHEBI:71310"/>
        <dbReference type="EC" id="2.7.7.77"/>
    </reaction>
</comment>
<dbReference type="GO" id="GO:0005525">
    <property type="term" value="F:GTP binding"/>
    <property type="evidence" value="ECO:0007669"/>
    <property type="project" value="UniProtKB-UniRule"/>
</dbReference>
<evidence type="ECO:0000256" key="2">
    <source>
        <dbReference type="ARBA" id="ARBA00022679"/>
    </source>
</evidence>
<keyword evidence="10" id="KW-0548">Nucleotidyltransferase</keyword>
<name>A0A5C7E3E4_9BACT</name>
<dbReference type="Pfam" id="PF12804">
    <property type="entry name" value="NTP_transf_3"/>
    <property type="match status" value="1"/>
</dbReference>
<feature type="binding site" evidence="8">
    <location>
        <position position="96"/>
    </location>
    <ligand>
        <name>Mg(2+)</name>
        <dbReference type="ChEBI" id="CHEBI:18420"/>
    </ligand>
</feature>
<comment type="similarity">
    <text evidence="8">Belongs to the MobA family.</text>
</comment>
<dbReference type="GO" id="GO:0061603">
    <property type="term" value="F:molybdenum cofactor guanylyltransferase activity"/>
    <property type="evidence" value="ECO:0007669"/>
    <property type="project" value="UniProtKB-EC"/>
</dbReference>
<dbReference type="GO" id="GO:1902758">
    <property type="term" value="P:bis(molybdopterin guanine dinucleotide)molybdenum biosynthetic process"/>
    <property type="evidence" value="ECO:0007669"/>
    <property type="project" value="TreeGrafter"/>
</dbReference>
<comment type="caution">
    <text evidence="10">The sequence shown here is derived from an EMBL/GenBank/DDBJ whole genome shotgun (WGS) entry which is preliminary data.</text>
</comment>
<keyword evidence="7 8" id="KW-0501">Molybdenum cofactor biosynthesis</keyword>
<feature type="binding site" evidence="8">
    <location>
        <position position="96"/>
    </location>
    <ligand>
        <name>GTP</name>
        <dbReference type="ChEBI" id="CHEBI:37565"/>
    </ligand>
</feature>
<accession>A0A5C7E3E4</accession>
<dbReference type="HAMAP" id="MF_00316">
    <property type="entry name" value="MobA"/>
    <property type="match status" value="1"/>
</dbReference>
<sequence>MEKIPYPCVILCGGKSSRMGQDKSLLEVNGKNLTLYQYEKFSQIFTQVFISSKDNKFHQKFPLILDENNSFYSPLLALNSIFKYFQNTYIFIISVDSPNISEKSIYTLFHHLNSQNILLASTKNYRHYLCGFYHSKNYEKSLQFLKENNHKLGVFCSTMKAEFIEFENENEFINLNYFDDYQKWQRSLKDF</sequence>
<evidence type="ECO:0000256" key="4">
    <source>
        <dbReference type="ARBA" id="ARBA00022741"/>
    </source>
</evidence>
<dbReference type="EMBL" id="VOWJ01000002">
    <property type="protein sequence ID" value="TXE90125.1"/>
    <property type="molecule type" value="Genomic_DNA"/>
</dbReference>
<keyword evidence="1 8" id="KW-0963">Cytoplasm</keyword>
<dbReference type="InterPro" id="IPR025877">
    <property type="entry name" value="MobA-like_NTP_Trfase"/>
</dbReference>
<comment type="caution">
    <text evidence="8">Lacks conserved residue(s) required for the propagation of feature annotation.</text>
</comment>
<dbReference type="InterPro" id="IPR013482">
    <property type="entry name" value="Molybde_CF_guanTrfase"/>
</dbReference>
<evidence type="ECO:0000256" key="5">
    <source>
        <dbReference type="ARBA" id="ARBA00022842"/>
    </source>
</evidence>
<evidence type="ECO:0000256" key="3">
    <source>
        <dbReference type="ARBA" id="ARBA00022723"/>
    </source>
</evidence>
<evidence type="ECO:0000256" key="8">
    <source>
        <dbReference type="HAMAP-Rule" id="MF_00316"/>
    </source>
</evidence>
<dbReference type="SUPFAM" id="SSF53448">
    <property type="entry name" value="Nucleotide-diphospho-sugar transferases"/>
    <property type="match status" value="1"/>
</dbReference>
<evidence type="ECO:0000313" key="11">
    <source>
        <dbReference type="Proteomes" id="UP000321629"/>
    </source>
</evidence>
<dbReference type="PANTHER" id="PTHR19136:SF81">
    <property type="entry name" value="MOLYBDENUM COFACTOR GUANYLYLTRANSFERASE"/>
    <property type="match status" value="1"/>
</dbReference>
<dbReference type="EC" id="2.7.7.77" evidence="8"/>
<dbReference type="PANTHER" id="PTHR19136">
    <property type="entry name" value="MOLYBDENUM COFACTOR GUANYLYLTRANSFERASE"/>
    <property type="match status" value="1"/>
</dbReference>
<feature type="domain" description="MobA-like NTP transferase" evidence="9">
    <location>
        <begin position="8"/>
        <end position="147"/>
    </location>
</feature>
<comment type="function">
    <text evidence="8">Transfers a GMP moiety from GTP to Mo-molybdopterin (Mo-MPT) cofactor (Moco or molybdenum cofactor) to form Mo-molybdopterin guanine dinucleotide (Mo-MGD) cofactor.</text>
</comment>
<dbReference type="Gene3D" id="3.90.550.10">
    <property type="entry name" value="Spore Coat Polysaccharide Biosynthesis Protein SpsA, Chain A"/>
    <property type="match status" value="1"/>
</dbReference>
<dbReference type="AlphaFoldDB" id="A0A5C7E3E4"/>
<dbReference type="Proteomes" id="UP000321629">
    <property type="component" value="Unassembled WGS sequence"/>
</dbReference>
<protein>
    <recommendedName>
        <fullName evidence="8">Probable molybdenum cofactor guanylyltransferase</fullName>
        <shortName evidence="8">MoCo guanylyltransferase</shortName>
        <ecNumber evidence="8">2.7.7.77</ecNumber>
    </recommendedName>
    <alternativeName>
        <fullName evidence="8">GTP:molybdopterin guanylyltransferase</fullName>
    </alternativeName>
    <alternativeName>
        <fullName evidence="8">Mo-MPT guanylyltransferase</fullName>
    </alternativeName>
    <alternativeName>
        <fullName evidence="8">Molybdopterin guanylyltransferase</fullName>
    </alternativeName>
    <alternativeName>
        <fullName evidence="8">Molybdopterin-guanine dinucleotide synthase</fullName>
        <shortName evidence="8">MGD synthase</shortName>
    </alternativeName>
</protein>
<keyword evidence="3 8" id="KW-0479">Metal-binding</keyword>
<keyword evidence="4 8" id="KW-0547">Nucleotide-binding</keyword>
<keyword evidence="2 8" id="KW-0808">Transferase</keyword>
<keyword evidence="5 8" id="KW-0460">Magnesium</keyword>
<feature type="binding site" evidence="8">
    <location>
        <position position="66"/>
    </location>
    <ligand>
        <name>GTP</name>
        <dbReference type="ChEBI" id="CHEBI:37565"/>
    </ligand>
</feature>
<dbReference type="GO" id="GO:0005737">
    <property type="term" value="C:cytoplasm"/>
    <property type="evidence" value="ECO:0007669"/>
    <property type="project" value="UniProtKB-SubCell"/>
</dbReference>
<gene>
    <name evidence="8" type="primary">mobA</name>
    <name evidence="10" type="ORF">FPD38_00390</name>
</gene>
<keyword evidence="6 8" id="KW-0342">GTP-binding</keyword>
<dbReference type="GO" id="GO:0046872">
    <property type="term" value="F:metal ion binding"/>
    <property type="evidence" value="ECO:0007669"/>
    <property type="project" value="UniProtKB-KW"/>
</dbReference>
<proteinExistence type="inferred from homology"/>
<dbReference type="InterPro" id="IPR029044">
    <property type="entry name" value="Nucleotide-diphossugar_trans"/>
</dbReference>
<comment type="cofactor">
    <cofactor evidence="8">
        <name>Mg(2+)</name>
        <dbReference type="ChEBI" id="CHEBI:18420"/>
    </cofactor>
</comment>
<evidence type="ECO:0000256" key="6">
    <source>
        <dbReference type="ARBA" id="ARBA00023134"/>
    </source>
</evidence>
<evidence type="ECO:0000313" key="10">
    <source>
        <dbReference type="EMBL" id="TXE90125.1"/>
    </source>
</evidence>
<evidence type="ECO:0000259" key="9">
    <source>
        <dbReference type="Pfam" id="PF12804"/>
    </source>
</evidence>
<feature type="binding site" evidence="8">
    <location>
        <position position="23"/>
    </location>
    <ligand>
        <name>GTP</name>
        <dbReference type="ChEBI" id="CHEBI:37565"/>
    </ligand>
</feature>
<evidence type="ECO:0000256" key="1">
    <source>
        <dbReference type="ARBA" id="ARBA00022490"/>
    </source>
</evidence>
<reference evidence="10 11" key="1">
    <citation type="submission" date="2019-07" db="EMBL/GenBank/DDBJ databases">
        <title>Rapid identification of Enteric Bacteria from Whole Genome Sequences (WGS) using Average Nucleotide Identity (ANI).</title>
        <authorList>
            <person name="Lane C."/>
        </authorList>
    </citation>
    <scope>NUCLEOTIDE SEQUENCE [LARGE SCALE GENOMIC DNA]</scope>
    <source>
        <strain evidence="10 11">2016D-0084</strain>
    </source>
</reference>
<comment type="domain">
    <text evidence="8">The N-terminal domain determines nucleotide recognition and specific binding, while the C-terminal domain determines the specific binding to the target protein.</text>
</comment>
<feature type="binding site" evidence="8">
    <location>
        <begin position="11"/>
        <end position="13"/>
    </location>
    <ligand>
        <name>GTP</name>
        <dbReference type="ChEBI" id="CHEBI:37565"/>
    </ligand>
</feature>
<dbReference type="CDD" id="cd02503">
    <property type="entry name" value="MobA"/>
    <property type="match status" value="1"/>
</dbReference>
<organism evidence="10 11">
    <name type="scientific">Campylobacter volucris</name>
    <dbReference type="NCBI Taxonomy" id="1031542"/>
    <lineage>
        <taxon>Bacteria</taxon>
        <taxon>Pseudomonadati</taxon>
        <taxon>Campylobacterota</taxon>
        <taxon>Epsilonproteobacteria</taxon>
        <taxon>Campylobacterales</taxon>
        <taxon>Campylobacteraceae</taxon>
        <taxon>Campylobacter</taxon>
    </lineage>
</organism>